<accession>A0A1B6E2P7</accession>
<dbReference type="GO" id="GO:0005737">
    <property type="term" value="C:cytoplasm"/>
    <property type="evidence" value="ECO:0007669"/>
    <property type="project" value="TreeGrafter"/>
</dbReference>
<organism evidence="4">
    <name type="scientific">Clastoptera arizonana</name>
    <name type="common">Arizona spittle bug</name>
    <dbReference type="NCBI Taxonomy" id="38151"/>
    <lineage>
        <taxon>Eukaryota</taxon>
        <taxon>Metazoa</taxon>
        <taxon>Ecdysozoa</taxon>
        <taxon>Arthropoda</taxon>
        <taxon>Hexapoda</taxon>
        <taxon>Insecta</taxon>
        <taxon>Pterygota</taxon>
        <taxon>Neoptera</taxon>
        <taxon>Paraneoptera</taxon>
        <taxon>Hemiptera</taxon>
        <taxon>Auchenorrhyncha</taxon>
        <taxon>Cercopoidea</taxon>
        <taxon>Clastopteridae</taxon>
        <taxon>Clastoptera</taxon>
    </lineage>
</organism>
<dbReference type="AlphaFoldDB" id="A0A1B6E2P7"/>
<evidence type="ECO:0000313" key="4">
    <source>
        <dbReference type="EMBL" id="JAS32189.1"/>
    </source>
</evidence>
<sequence>MSSMVGVHQPLISSNGLSSYRSNEDLTSRNKGLNRYPVCECCPYGYHIDLDFVRFCEAMAKGRTGDSASKQRRRDRRRQRQSMEVMLGLASPAWSTDNTSLKAHQEYHDEEWSKPIYCNTSLLKSPTCSETVKDDLQKAVLDFEETLQKSTRQPESSYLSEHIPYTTNPPQQ</sequence>
<dbReference type="InterPro" id="IPR047184">
    <property type="entry name" value="KANK1-4"/>
</dbReference>
<feature type="non-terminal residue" evidence="4">
    <location>
        <position position="172"/>
    </location>
</feature>
<evidence type="ECO:0000256" key="3">
    <source>
        <dbReference type="SAM" id="MobiDB-lite"/>
    </source>
</evidence>
<evidence type="ECO:0000256" key="1">
    <source>
        <dbReference type="ARBA" id="ARBA00022737"/>
    </source>
</evidence>
<dbReference type="Pfam" id="PF12075">
    <property type="entry name" value="KN_motif"/>
    <property type="match status" value="1"/>
</dbReference>
<proteinExistence type="predicted"/>
<keyword evidence="2" id="KW-0040">ANK repeat</keyword>
<feature type="compositionally biased region" description="Polar residues" evidence="3">
    <location>
        <begin position="148"/>
        <end position="172"/>
    </location>
</feature>
<dbReference type="GO" id="GO:0005856">
    <property type="term" value="C:cytoskeleton"/>
    <property type="evidence" value="ECO:0007669"/>
    <property type="project" value="TreeGrafter"/>
</dbReference>
<dbReference type="PANTHER" id="PTHR24168">
    <property type="entry name" value="KN MOTIF AND ANKYRIN REPEAT DOMAIN-CONTAINING"/>
    <property type="match status" value="1"/>
</dbReference>
<name>A0A1B6E2P7_9HEMI</name>
<reference evidence="4" key="1">
    <citation type="submission" date="2015-12" db="EMBL/GenBank/DDBJ databases">
        <title>De novo transcriptome assembly of four potential Pierce s Disease insect vectors from Arizona vineyards.</title>
        <authorList>
            <person name="Tassone E.E."/>
        </authorList>
    </citation>
    <scope>NUCLEOTIDE SEQUENCE</scope>
</reference>
<protein>
    <submittedName>
        <fullName evidence="4">Uncharacterized protein</fullName>
    </submittedName>
</protein>
<feature type="region of interest" description="Disordered" evidence="3">
    <location>
        <begin position="147"/>
        <end position="172"/>
    </location>
</feature>
<dbReference type="GO" id="GO:0030837">
    <property type="term" value="P:negative regulation of actin filament polymerization"/>
    <property type="evidence" value="ECO:0007669"/>
    <property type="project" value="InterPro"/>
</dbReference>
<keyword evidence="1" id="KW-0677">Repeat</keyword>
<gene>
    <name evidence="4" type="ORF">g.25044</name>
</gene>
<dbReference type="PANTHER" id="PTHR24168:SF21">
    <property type="entry name" value="KANK, ISOFORM D"/>
    <property type="match status" value="1"/>
</dbReference>
<evidence type="ECO:0000256" key="2">
    <source>
        <dbReference type="ARBA" id="ARBA00023043"/>
    </source>
</evidence>
<dbReference type="InterPro" id="IPR021939">
    <property type="entry name" value="KN_motif"/>
</dbReference>
<dbReference type="EMBL" id="GEDC01005109">
    <property type="protein sequence ID" value="JAS32189.1"/>
    <property type="molecule type" value="Transcribed_RNA"/>
</dbReference>